<reference evidence="10" key="1">
    <citation type="submission" date="2023-10" db="EMBL/GenBank/DDBJ databases">
        <title>Genome assemblies of two species of porcelain crab, Petrolisthes cinctipes and Petrolisthes manimaculis (Anomura: Porcellanidae).</title>
        <authorList>
            <person name="Angst P."/>
        </authorList>
    </citation>
    <scope>NUCLEOTIDE SEQUENCE</scope>
    <source>
        <strain evidence="10">PB745_01</strain>
        <tissue evidence="10">Gill</tissue>
    </source>
</reference>
<name>A0AAE1EY26_PETCI</name>
<feature type="compositionally biased region" description="Acidic residues" evidence="9">
    <location>
        <begin position="394"/>
        <end position="403"/>
    </location>
</feature>
<dbReference type="Proteomes" id="UP001286313">
    <property type="component" value="Unassembled WGS sequence"/>
</dbReference>
<accession>A0AAE1EY26</accession>
<feature type="region of interest" description="Disordered" evidence="9">
    <location>
        <begin position="382"/>
        <end position="411"/>
    </location>
</feature>
<dbReference type="GO" id="GO:0034451">
    <property type="term" value="C:centriolar satellite"/>
    <property type="evidence" value="ECO:0007669"/>
    <property type="project" value="TreeGrafter"/>
</dbReference>
<comment type="subcellular location">
    <subcellularLocation>
        <location evidence="1">Cell junction</location>
    </subcellularLocation>
    <subcellularLocation>
        <location evidence="2">Cytoplasm</location>
        <location evidence="2">Cytoskeleton</location>
        <location evidence="2">Microtubule organizing center</location>
        <location evidence="2">Centrosome</location>
    </subcellularLocation>
</comment>
<keyword evidence="11" id="KW-1185">Reference proteome</keyword>
<organism evidence="10 11">
    <name type="scientific">Petrolisthes cinctipes</name>
    <name type="common">Flat porcelain crab</name>
    <dbReference type="NCBI Taxonomy" id="88211"/>
    <lineage>
        <taxon>Eukaryota</taxon>
        <taxon>Metazoa</taxon>
        <taxon>Ecdysozoa</taxon>
        <taxon>Arthropoda</taxon>
        <taxon>Crustacea</taxon>
        <taxon>Multicrustacea</taxon>
        <taxon>Malacostraca</taxon>
        <taxon>Eumalacostraca</taxon>
        <taxon>Eucarida</taxon>
        <taxon>Decapoda</taxon>
        <taxon>Pleocyemata</taxon>
        <taxon>Anomura</taxon>
        <taxon>Galatheoidea</taxon>
        <taxon>Porcellanidae</taxon>
        <taxon>Petrolisthes</taxon>
    </lineage>
</organism>
<feature type="compositionally biased region" description="Polar residues" evidence="9">
    <location>
        <begin position="210"/>
        <end position="222"/>
    </location>
</feature>
<feature type="region of interest" description="Disordered" evidence="9">
    <location>
        <begin position="539"/>
        <end position="565"/>
    </location>
</feature>
<comment type="caution">
    <text evidence="10">The sequence shown here is derived from an EMBL/GenBank/DDBJ whole genome shotgun (WGS) entry which is preliminary data.</text>
</comment>
<keyword evidence="7" id="KW-0175">Coiled coil</keyword>
<sequence length="565" mass="64267">MGEKIRRGQLSYWVSLSNVPEQTDPRVQRNSSALESLPYFCTTANMMSAILYLSQELQGMGLSCPLIETGSQRVNLVALVNACWEVTQLYRSSIRDTNTLYDQRRRDASDINHFQSSVRDLKGSVEEKERLVCDAQEKERQALTFTKTLAAKLRAEKEEVRKLSSVLQQREAQHQHELRKKEVEHNRLIDRLHRMVSGGAVAGGDKFSSDNRTTPTMSLSSKLTRHNSTRAKWKTDSSIARHEEDLQRRILGQYECWVGQLNDENEQLKSFLSSTSTQIGKLVTRFAKSEGQTMLEGHLLNTSFNSSTYSSDSLENVVVSLEFPAFRDQMQRSFDHNIKILTNLLKQNSSDRSLGEVLDETQLKKDILDSTVKGQQSLCSTLKKKEEEQQQHTDDDEDGEEGDPSFVVDGRDVEERLSLDKTREEVCMEKRLLHEEKERFTEATIRLNRERASFEAEKVELLRRQFLQDLPSTLSDSGRDLATINNTHESGESVVNIGSLLGEGYDSPHRGLLSAVPNLTSPQGNITYLQGFPLPVLGPTKLPSQQQQQQHFSDTKKGWRSSRRL</sequence>
<evidence type="ECO:0000256" key="6">
    <source>
        <dbReference type="ARBA" id="ARBA00022949"/>
    </source>
</evidence>
<dbReference type="PANTHER" id="PTHR46507">
    <property type="entry name" value="AFADIN- AND ALPHA-ACTININ-BINDING PROTEIN"/>
    <property type="match status" value="1"/>
</dbReference>
<dbReference type="GO" id="GO:0007155">
    <property type="term" value="P:cell adhesion"/>
    <property type="evidence" value="ECO:0007669"/>
    <property type="project" value="UniProtKB-KW"/>
</dbReference>
<feature type="compositionally biased region" description="Basic and acidic residues" evidence="9">
    <location>
        <begin position="383"/>
        <end position="393"/>
    </location>
</feature>
<gene>
    <name evidence="10" type="ORF">Pcinc_030764</name>
</gene>
<dbReference type="InterPro" id="IPR021622">
    <property type="entry name" value="Afadin/alpha-actinin-bd"/>
</dbReference>
<evidence type="ECO:0000256" key="1">
    <source>
        <dbReference type="ARBA" id="ARBA00004282"/>
    </source>
</evidence>
<keyword evidence="4" id="KW-0963">Cytoplasm</keyword>
<dbReference type="GO" id="GO:0036064">
    <property type="term" value="C:ciliary basal body"/>
    <property type="evidence" value="ECO:0007669"/>
    <property type="project" value="TreeGrafter"/>
</dbReference>
<proteinExistence type="inferred from homology"/>
<dbReference type="PANTHER" id="PTHR46507:SF4">
    <property type="entry name" value="SSX FAMILY MEMBER 2 INTERACTING PROTEIN"/>
    <property type="match status" value="1"/>
</dbReference>
<keyword evidence="6" id="KW-0965">Cell junction</keyword>
<dbReference type="EMBL" id="JAWQEG010004007">
    <property type="protein sequence ID" value="KAK3863456.1"/>
    <property type="molecule type" value="Genomic_DNA"/>
</dbReference>
<evidence type="ECO:0000256" key="7">
    <source>
        <dbReference type="ARBA" id="ARBA00023054"/>
    </source>
</evidence>
<comment type="similarity">
    <text evidence="3">Belongs to the ADIP family.</text>
</comment>
<keyword evidence="5" id="KW-0130">Cell adhesion</keyword>
<feature type="region of interest" description="Disordered" evidence="9">
    <location>
        <begin position="203"/>
        <end position="227"/>
    </location>
</feature>
<dbReference type="Pfam" id="PF11559">
    <property type="entry name" value="ADIP"/>
    <property type="match status" value="1"/>
</dbReference>
<dbReference type="InterPro" id="IPR052300">
    <property type="entry name" value="Adhesion_Centrosome_assoc"/>
</dbReference>
<evidence type="ECO:0000256" key="4">
    <source>
        <dbReference type="ARBA" id="ARBA00022490"/>
    </source>
</evidence>
<evidence type="ECO:0000313" key="10">
    <source>
        <dbReference type="EMBL" id="KAK3863456.1"/>
    </source>
</evidence>
<evidence type="ECO:0000256" key="8">
    <source>
        <dbReference type="ARBA" id="ARBA00023212"/>
    </source>
</evidence>
<dbReference type="GO" id="GO:0035735">
    <property type="term" value="P:intraciliary transport involved in cilium assembly"/>
    <property type="evidence" value="ECO:0007669"/>
    <property type="project" value="TreeGrafter"/>
</dbReference>
<evidence type="ECO:0000256" key="3">
    <source>
        <dbReference type="ARBA" id="ARBA00009291"/>
    </source>
</evidence>
<protein>
    <submittedName>
        <fullName evidence="10">Uncharacterized protein</fullName>
    </submittedName>
</protein>
<evidence type="ECO:0000256" key="5">
    <source>
        <dbReference type="ARBA" id="ARBA00022889"/>
    </source>
</evidence>
<evidence type="ECO:0000256" key="9">
    <source>
        <dbReference type="SAM" id="MobiDB-lite"/>
    </source>
</evidence>
<evidence type="ECO:0000313" key="11">
    <source>
        <dbReference type="Proteomes" id="UP001286313"/>
    </source>
</evidence>
<dbReference type="AlphaFoldDB" id="A0AAE1EY26"/>
<dbReference type="GO" id="GO:0070161">
    <property type="term" value="C:anchoring junction"/>
    <property type="evidence" value="ECO:0007669"/>
    <property type="project" value="UniProtKB-SubCell"/>
</dbReference>
<keyword evidence="8" id="KW-0206">Cytoskeleton</keyword>
<evidence type="ECO:0000256" key="2">
    <source>
        <dbReference type="ARBA" id="ARBA00004300"/>
    </source>
</evidence>